<evidence type="ECO:0000259" key="1">
    <source>
        <dbReference type="Pfam" id="PF18931"/>
    </source>
</evidence>
<evidence type="ECO:0000313" key="3">
    <source>
        <dbReference type="Proteomes" id="UP000199337"/>
    </source>
</evidence>
<name>A0A1I2RSB1_9FIRM</name>
<dbReference type="Pfam" id="PF18931">
    <property type="entry name" value="DUF5680"/>
    <property type="match status" value="1"/>
</dbReference>
<keyword evidence="3" id="KW-1185">Reference proteome</keyword>
<accession>A0A1I2RSB1</accession>
<dbReference type="EMBL" id="FOOX01000004">
    <property type="protein sequence ID" value="SFG41507.1"/>
    <property type="molecule type" value="Genomic_DNA"/>
</dbReference>
<proteinExistence type="predicted"/>
<reference evidence="3" key="1">
    <citation type="submission" date="2016-10" db="EMBL/GenBank/DDBJ databases">
        <authorList>
            <person name="Varghese N."/>
            <person name="Submissions S."/>
        </authorList>
    </citation>
    <scope>NUCLEOTIDE SEQUENCE [LARGE SCALE GENOMIC DNA]</scope>
    <source>
        <strain evidence="3">DSM 17038</strain>
    </source>
</reference>
<dbReference type="STRING" id="341036.SAMN05660649_01627"/>
<protein>
    <recommendedName>
        <fullName evidence="1">DUF5680 domain-containing protein</fullName>
    </recommendedName>
</protein>
<feature type="domain" description="DUF5680" evidence="1">
    <location>
        <begin position="48"/>
        <end position="151"/>
    </location>
</feature>
<sequence length="152" mass="17245">MNCTELALKEFLVKAKKNTYAGDGSLSVSSRLSSKDLHYAEGDLHYIDTYLGSANFIGEEAVFENQVPVWGMNYYGKMLVPDIPEGFSHCLKSALKVVPLEYPFRGPAVFEHKEFTYRCFWQGNLSNFTGNEEIYFNVTGIYKLSFHGGMIR</sequence>
<dbReference type="AlphaFoldDB" id="A0A1I2RSB1"/>
<organism evidence="2 3">
    <name type="scientific">Desulfotruncus arcticus DSM 17038</name>
    <dbReference type="NCBI Taxonomy" id="1121424"/>
    <lineage>
        <taxon>Bacteria</taxon>
        <taxon>Bacillati</taxon>
        <taxon>Bacillota</taxon>
        <taxon>Clostridia</taxon>
        <taxon>Eubacteriales</taxon>
        <taxon>Desulfallaceae</taxon>
        <taxon>Desulfotruncus</taxon>
    </lineage>
</organism>
<gene>
    <name evidence="2" type="ORF">SAMN05660649_01627</name>
</gene>
<dbReference type="InterPro" id="IPR043735">
    <property type="entry name" value="DUF5680"/>
</dbReference>
<dbReference type="RefSeq" id="WP_092470463.1">
    <property type="nucleotide sequence ID" value="NZ_FOOX01000004.1"/>
</dbReference>
<dbReference type="OrthoDB" id="9801008at2"/>
<dbReference type="Proteomes" id="UP000199337">
    <property type="component" value="Unassembled WGS sequence"/>
</dbReference>
<evidence type="ECO:0000313" key="2">
    <source>
        <dbReference type="EMBL" id="SFG41507.1"/>
    </source>
</evidence>